<proteinExistence type="predicted"/>
<evidence type="ECO:0000256" key="1">
    <source>
        <dbReference type="SAM" id="SignalP"/>
    </source>
</evidence>
<reference evidence="3" key="1">
    <citation type="journal article" date="2020" name="Nat. Genet.">
        <title>Genomic diversifications of five Gossypium allopolyploid species and their impact on cotton improvement.</title>
        <authorList>
            <person name="Chen Z.J."/>
            <person name="Sreedasyam A."/>
            <person name="Ando A."/>
            <person name="Song Q."/>
            <person name="De Santiago L.M."/>
            <person name="Hulse-Kemp A.M."/>
            <person name="Ding M."/>
            <person name="Ye W."/>
            <person name="Kirkbride R.C."/>
            <person name="Jenkins J."/>
            <person name="Plott C."/>
            <person name="Lovell J."/>
            <person name="Lin Y.M."/>
            <person name="Vaughn R."/>
            <person name="Liu B."/>
            <person name="Simpson S."/>
            <person name="Scheffler B.E."/>
            <person name="Wen L."/>
            <person name="Saski C.A."/>
            <person name="Grover C.E."/>
            <person name="Hu G."/>
            <person name="Conover J.L."/>
            <person name="Carlson J.W."/>
            <person name="Shu S."/>
            <person name="Boston L.B."/>
            <person name="Williams M."/>
            <person name="Peterson D.G."/>
            <person name="McGee K."/>
            <person name="Jones D.C."/>
            <person name="Wendel J.F."/>
            <person name="Stelly D.M."/>
            <person name="Grimwood J."/>
            <person name="Schmutz J."/>
        </authorList>
    </citation>
    <scope>NUCLEOTIDE SEQUENCE [LARGE SCALE GENOMIC DNA]</scope>
    <source>
        <strain evidence="3">cv. 3-79</strain>
    </source>
</reference>
<keyword evidence="3" id="KW-1185">Reference proteome</keyword>
<accession>A0A5J5U7R3</accession>
<evidence type="ECO:0000313" key="2">
    <source>
        <dbReference type="EMBL" id="KAB2064067.1"/>
    </source>
</evidence>
<organism evidence="2 3">
    <name type="scientific">Gossypium barbadense</name>
    <name type="common">Sea Island cotton</name>
    <name type="synonym">Hibiscus barbadensis</name>
    <dbReference type="NCBI Taxonomy" id="3634"/>
    <lineage>
        <taxon>Eukaryota</taxon>
        <taxon>Viridiplantae</taxon>
        <taxon>Streptophyta</taxon>
        <taxon>Embryophyta</taxon>
        <taxon>Tracheophyta</taxon>
        <taxon>Spermatophyta</taxon>
        <taxon>Magnoliopsida</taxon>
        <taxon>eudicotyledons</taxon>
        <taxon>Gunneridae</taxon>
        <taxon>Pentapetalae</taxon>
        <taxon>rosids</taxon>
        <taxon>malvids</taxon>
        <taxon>Malvales</taxon>
        <taxon>Malvaceae</taxon>
        <taxon>Malvoideae</taxon>
        <taxon>Gossypium</taxon>
    </lineage>
</organism>
<dbReference type="Proteomes" id="UP000327439">
    <property type="component" value="Chromosome A10"/>
</dbReference>
<protein>
    <recommendedName>
        <fullName evidence="4">Secreted protein</fullName>
    </recommendedName>
</protein>
<sequence length="135" mass="14993">MVDTMSILLQVRRCLLSCLGASVLTPAGKQGECQIGNKTGTYLEPPTPLLLHRLLGGDFSSTMRFCNQSSQTVAEESTITSVRRVPSSIFREVRTHTFYLYYNKPKSSVCNGYSFKTIFHLAVFGPSNIISVYLC</sequence>
<evidence type="ECO:0008006" key="4">
    <source>
        <dbReference type="Google" id="ProtNLM"/>
    </source>
</evidence>
<feature type="chain" id="PRO_5023833606" description="Secreted protein" evidence="1">
    <location>
        <begin position="21"/>
        <end position="135"/>
    </location>
</feature>
<gene>
    <name evidence="2" type="ORF">ES319_A10G264200v1</name>
</gene>
<name>A0A5J5U7R3_GOSBA</name>
<keyword evidence="1" id="KW-0732">Signal</keyword>
<dbReference type="EMBL" id="CM018211">
    <property type="protein sequence ID" value="KAB2064067.1"/>
    <property type="molecule type" value="Genomic_DNA"/>
</dbReference>
<dbReference type="AlphaFoldDB" id="A0A5J5U7R3"/>
<dbReference type="OrthoDB" id="10421082at2759"/>
<evidence type="ECO:0000313" key="3">
    <source>
        <dbReference type="Proteomes" id="UP000327439"/>
    </source>
</evidence>
<feature type="signal peptide" evidence="1">
    <location>
        <begin position="1"/>
        <end position="20"/>
    </location>
</feature>